<dbReference type="OrthoDB" id="330047at2759"/>
<keyword evidence="2" id="KW-0325">Glycoprotein</keyword>
<keyword evidence="4" id="KW-0812">Transmembrane</keyword>
<feature type="transmembrane region" description="Helical" evidence="4">
    <location>
        <begin position="420"/>
        <end position="440"/>
    </location>
</feature>
<organism evidence="5 6">
    <name type="scientific">Gibberella nygamai</name>
    <name type="common">Bean root rot disease fungus</name>
    <name type="synonym">Fusarium nygamai</name>
    <dbReference type="NCBI Taxonomy" id="42673"/>
    <lineage>
        <taxon>Eukaryota</taxon>
        <taxon>Fungi</taxon>
        <taxon>Dikarya</taxon>
        <taxon>Ascomycota</taxon>
        <taxon>Pezizomycotina</taxon>
        <taxon>Sordariomycetes</taxon>
        <taxon>Hypocreomycetidae</taxon>
        <taxon>Hypocreales</taxon>
        <taxon>Nectriaceae</taxon>
        <taxon>Fusarium</taxon>
        <taxon>Fusarium fujikuroi species complex</taxon>
    </lineage>
</organism>
<feature type="transmembrane region" description="Helical" evidence="4">
    <location>
        <begin position="87"/>
        <end position="107"/>
    </location>
</feature>
<proteinExistence type="predicted"/>
<dbReference type="Proteomes" id="UP000236664">
    <property type="component" value="Unassembled WGS sequence"/>
</dbReference>
<name>A0A2K0WFD1_GIBNY</name>
<dbReference type="InterPro" id="IPR011701">
    <property type="entry name" value="MFS"/>
</dbReference>
<keyword evidence="4" id="KW-1133">Transmembrane helix</keyword>
<evidence type="ECO:0000313" key="5">
    <source>
        <dbReference type="EMBL" id="PNP80985.1"/>
    </source>
</evidence>
<evidence type="ECO:0000313" key="6">
    <source>
        <dbReference type="Proteomes" id="UP000236664"/>
    </source>
</evidence>
<dbReference type="InterPro" id="IPR036259">
    <property type="entry name" value="MFS_trans_sf"/>
</dbReference>
<evidence type="ECO:0000256" key="2">
    <source>
        <dbReference type="ARBA" id="ARBA00023180"/>
    </source>
</evidence>
<dbReference type="Pfam" id="PF07690">
    <property type="entry name" value="MFS_1"/>
    <property type="match status" value="1"/>
</dbReference>
<feature type="transmembrane region" description="Helical" evidence="4">
    <location>
        <begin position="378"/>
        <end position="400"/>
    </location>
</feature>
<reference evidence="5 6" key="1">
    <citation type="submission" date="2017-06" db="EMBL/GenBank/DDBJ databases">
        <title>Genome of Fusarium nygamai isolate CS10214.</title>
        <authorList>
            <person name="Gardiner D.M."/>
            <person name="Obanor F."/>
            <person name="Kazan K."/>
        </authorList>
    </citation>
    <scope>NUCLEOTIDE SEQUENCE [LARGE SCALE GENOMIC DNA]</scope>
    <source>
        <strain evidence="5 6">CS10214</strain>
    </source>
</reference>
<sequence length="596" mass="65498">MSLAQHVTQTEGFDYEGPANPNYEGPSNPSVSPGFGTGNILAPGDECDQSGDRSEWRRLNFAPVEVAKKLPNIAAYKVSNLKRYVQVATGIIACWFAAGIVFGFAALKPILIKEGIYSELCPVVDYRIPCAEQDMRLNLLFISASISANVSSLLAGSVLDRFGRRVCWLVSSTLLTLGSLMMAISFSHPGFHGYLVGNILLAFGGTFIFVSSYQLANAFPRYSGLIVALVTGAFDASAAVFLFYRMAYDASGGSFSLDRFFYGYISVPVTILLAEFLWMPAHSYHTLPQLERKIEHAQDRTRDVHQSDEEIDNTNELTRVRSARAGQRKAKLEKIEQLAGDSQERGERVREEEGRQEASGVWGVLHGMPAHKQMMTPWFILILILTILQMIRMNYFIAGVRSQYRYMLGSDKAAERINEFFDAALPIGGVAATPFIGILLNNLSVPATFSVLTVFIIVIGVLNCIPNMIAGYFTVVAFVFFRPLYYSAVSDYATKVFGFATFGRIYGTVTCVSGITQLIQSGLDALTHGPLHDDPTPVNATLGAAGALVGLILTIFITVKGRVFVEKRVELWADGERERLLSEARIGYGTGHEVQE</sequence>
<keyword evidence="6" id="KW-1185">Reference proteome</keyword>
<feature type="region of interest" description="Disordered" evidence="3">
    <location>
        <begin position="1"/>
        <end position="29"/>
    </location>
</feature>
<accession>A0A2K0WFD1</accession>
<dbReference type="STRING" id="42673.A0A2K0WFD1"/>
<feature type="transmembrane region" description="Helical" evidence="4">
    <location>
        <begin position="225"/>
        <end position="248"/>
    </location>
</feature>
<keyword evidence="4" id="KW-0472">Membrane</keyword>
<dbReference type="SUPFAM" id="SSF103473">
    <property type="entry name" value="MFS general substrate transporter"/>
    <property type="match status" value="1"/>
</dbReference>
<feature type="compositionally biased region" description="Polar residues" evidence="3">
    <location>
        <begin position="1"/>
        <end position="11"/>
    </location>
</feature>
<dbReference type="Gene3D" id="1.20.1250.20">
    <property type="entry name" value="MFS general substrate transporter like domains"/>
    <property type="match status" value="1"/>
</dbReference>
<dbReference type="PANTHER" id="PTHR20772:SF4">
    <property type="entry name" value="HYPOTHETICAL AMINO ACID TRANSPORTER (EUROFUNG)"/>
    <property type="match status" value="1"/>
</dbReference>
<dbReference type="InterPro" id="IPR052599">
    <property type="entry name" value="SLC43A_AATransporter"/>
</dbReference>
<evidence type="ECO:0000256" key="4">
    <source>
        <dbReference type="SAM" id="Phobius"/>
    </source>
</evidence>
<dbReference type="GO" id="GO:0000329">
    <property type="term" value="C:fungal-type vacuole membrane"/>
    <property type="evidence" value="ECO:0007669"/>
    <property type="project" value="TreeGrafter"/>
</dbReference>
<feature type="transmembrane region" description="Helical" evidence="4">
    <location>
        <begin position="540"/>
        <end position="559"/>
    </location>
</feature>
<feature type="transmembrane region" description="Helical" evidence="4">
    <location>
        <begin position="166"/>
        <end position="186"/>
    </location>
</feature>
<feature type="transmembrane region" description="Helical" evidence="4">
    <location>
        <begin position="452"/>
        <end position="481"/>
    </location>
</feature>
<comment type="subcellular location">
    <subcellularLocation>
        <location evidence="1">Membrane</location>
        <topology evidence="1">Multi-pass membrane protein</topology>
    </subcellularLocation>
</comment>
<protein>
    <recommendedName>
        <fullName evidence="7">Major facilitator superfamily (MFS) profile domain-containing protein</fullName>
    </recommendedName>
</protein>
<dbReference type="PANTHER" id="PTHR20772">
    <property type="entry name" value="PROTEIN FMP42"/>
    <property type="match status" value="1"/>
</dbReference>
<evidence type="ECO:0008006" key="7">
    <source>
        <dbReference type="Google" id="ProtNLM"/>
    </source>
</evidence>
<evidence type="ECO:0000256" key="1">
    <source>
        <dbReference type="ARBA" id="ARBA00004141"/>
    </source>
</evidence>
<feature type="transmembrane region" description="Helical" evidence="4">
    <location>
        <begin position="260"/>
        <end position="278"/>
    </location>
</feature>
<feature type="transmembrane region" description="Helical" evidence="4">
    <location>
        <begin position="139"/>
        <end position="159"/>
    </location>
</feature>
<evidence type="ECO:0000256" key="3">
    <source>
        <dbReference type="SAM" id="MobiDB-lite"/>
    </source>
</evidence>
<gene>
    <name evidence="5" type="ORF">FNYG_05452</name>
</gene>
<feature type="transmembrane region" description="Helical" evidence="4">
    <location>
        <begin position="192"/>
        <end position="213"/>
    </location>
</feature>
<dbReference type="GO" id="GO:0022857">
    <property type="term" value="F:transmembrane transporter activity"/>
    <property type="evidence" value="ECO:0007669"/>
    <property type="project" value="InterPro"/>
</dbReference>
<dbReference type="AlphaFoldDB" id="A0A2K0WFD1"/>
<comment type="caution">
    <text evidence="5">The sequence shown here is derived from an EMBL/GenBank/DDBJ whole genome shotgun (WGS) entry which is preliminary data.</text>
</comment>
<dbReference type="EMBL" id="MTQA01000071">
    <property type="protein sequence ID" value="PNP80985.1"/>
    <property type="molecule type" value="Genomic_DNA"/>
</dbReference>